<sequence>MLNKVLMILFFLPLCVLGQQTKEVKCKDKNRGIDQLPCKIANRYGTDIIPDEETLIKYIDILINKRELLTPEKVKPYQINLIANDKVWHIVVKSYNCKYCKIYININKNTGEVLNFYKSED</sequence>
<organism evidence="1 2">
    <name type="scientific">Chryseobacterium endophyticum</name>
    <dbReference type="NCBI Taxonomy" id="1854762"/>
    <lineage>
        <taxon>Bacteria</taxon>
        <taxon>Pseudomonadati</taxon>
        <taxon>Bacteroidota</taxon>
        <taxon>Flavobacteriia</taxon>
        <taxon>Flavobacteriales</taxon>
        <taxon>Weeksellaceae</taxon>
        <taxon>Chryseobacterium group</taxon>
        <taxon>Chryseobacterium</taxon>
    </lineage>
</organism>
<evidence type="ECO:0000313" key="2">
    <source>
        <dbReference type="Proteomes" id="UP001463665"/>
    </source>
</evidence>
<accession>A0AAU6WT32</accession>
<dbReference type="EMBL" id="CP154834">
    <property type="protein sequence ID" value="XAO75796.1"/>
    <property type="molecule type" value="Genomic_DNA"/>
</dbReference>
<dbReference type="AlphaFoldDB" id="A0AAU6WT32"/>
<name>A0AAU6WT32_9FLAO</name>
<reference evidence="1 2" key="1">
    <citation type="submission" date="2024-04" db="EMBL/GenBank/DDBJ databases">
        <title>Genome sequencing and assembly of rice foliar adapted Chryseobacterium endophyticum OsEnb-ALM-A6.</title>
        <authorList>
            <person name="Kumar S."/>
            <person name="Javed M."/>
            <person name="Chouhan V."/>
            <person name="Charishma K."/>
            <person name="Patel A."/>
            <person name="Kumar M."/>
            <person name="Sahu K.P."/>
            <person name="Kumar A."/>
        </authorList>
    </citation>
    <scope>NUCLEOTIDE SEQUENCE [LARGE SCALE GENOMIC DNA]</scope>
    <source>
        <strain evidence="1 2">OsEnb-ALM-A6</strain>
    </source>
</reference>
<gene>
    <name evidence="1" type="ORF">AAFP95_08050</name>
</gene>
<proteinExistence type="predicted"/>
<keyword evidence="2" id="KW-1185">Reference proteome</keyword>
<dbReference type="Proteomes" id="UP001463665">
    <property type="component" value="Chromosome"/>
</dbReference>
<evidence type="ECO:0008006" key="3">
    <source>
        <dbReference type="Google" id="ProtNLM"/>
    </source>
</evidence>
<protein>
    <recommendedName>
        <fullName evidence="3">PepSY domain-containing protein</fullName>
    </recommendedName>
</protein>
<evidence type="ECO:0000313" key="1">
    <source>
        <dbReference type="EMBL" id="XAO75796.1"/>
    </source>
</evidence>
<dbReference type="RefSeq" id="WP_294319247.1">
    <property type="nucleotide sequence ID" value="NZ_CP154834.1"/>
</dbReference>